<dbReference type="Pfam" id="PF12704">
    <property type="entry name" value="MacB_PCD"/>
    <property type="match status" value="2"/>
</dbReference>
<dbReference type="PROSITE" id="PS51257">
    <property type="entry name" value="PROKAR_LIPOPROTEIN"/>
    <property type="match status" value="1"/>
</dbReference>
<comment type="subcellular location">
    <subcellularLocation>
        <location evidence="1">Cell membrane</location>
        <topology evidence="1">Multi-pass membrane protein</topology>
    </subcellularLocation>
</comment>
<evidence type="ECO:0000256" key="2">
    <source>
        <dbReference type="ARBA" id="ARBA00022475"/>
    </source>
</evidence>
<dbReference type="Pfam" id="PF02687">
    <property type="entry name" value="FtsX"/>
    <property type="match status" value="2"/>
</dbReference>
<dbReference type="RefSeq" id="WP_160845828.1">
    <property type="nucleotide sequence ID" value="NZ_WVHT01000009.1"/>
</dbReference>
<sequence length="797" mass="89160">MLKNYFKIALRNIRKNKVFSAINIIGLAVGMAACIVIFLFVSYEKSFDSFHTKNIYRLNEVQKFPGMLASQKVALSMYPMGPTIKSEFPEIKNFSRVKWDDKYQITYKDERLFLPQVFAVDSTFLELFDFPLLKGDRKTALNKPNSILLTHKTAEKLFGKTDPMGKTITHYGTDTVSFIVTGVLANVPQNSQLQFDGIYSFSSIYKSWMYSWGGNWLNTYFDLKEGTDAAALEKKFPAYLKRHLNGDGWKFYELFLLPFKEVHANSADIGLDYLNHQKFDKKTTSLFTIIACIVLAIACINFMNLSTARSADRAREVGVRKSIGAFRLQLVVQFLGETIILSLIGLVLAVGLVALVLPYINQLSERSLKLSLNDPSFILIALSGAVVVGVFSGIYPSLFLSAVKPAKVLKGSIDTGKGKSTLRNVLVIGQFASAIFLMIATIFVVRQLLYMKQQDPGFSRDQVVIITLDGMTSRNYDRLKQEFQGNSMVSGVTGSIDNLGSHLDQTGVQFKYKDNPLREMATTQLVVDHDYLNLYGIKLISGKNFSADKNANGREYIINEALAKELLKDHPKATVNSLIGQRFGGDSTGTITGVAKNFNFNSLHYPIETMFMVNRSDWGFRYMSVKIRGGKANDALSMMKSKWAAINPEFPFEYQFLDDHFEEVYRADNQVSKIVGLLAGLAIFISCLGLFGLASFSAEKRVKEIGVRKVLGASVENIVMMLAGNFIKLVMIANIIAWPLAWMAVNKWLQGFAYRIEVSWLVFGFIALLSVFIALVTISFQSIKAAIANPVKSLRSE</sequence>
<keyword evidence="10" id="KW-1185">Reference proteome</keyword>
<organism evidence="9 10">
    <name type="scientific">Hufsiella arboris</name>
    <dbReference type="NCBI Taxonomy" id="2695275"/>
    <lineage>
        <taxon>Bacteria</taxon>
        <taxon>Pseudomonadati</taxon>
        <taxon>Bacteroidota</taxon>
        <taxon>Sphingobacteriia</taxon>
        <taxon>Sphingobacteriales</taxon>
        <taxon>Sphingobacteriaceae</taxon>
        <taxon>Hufsiella</taxon>
    </lineage>
</organism>
<dbReference type="PANTHER" id="PTHR30572:SF18">
    <property type="entry name" value="ABC-TYPE MACROLIDE FAMILY EXPORT SYSTEM PERMEASE COMPONENT 2"/>
    <property type="match status" value="1"/>
</dbReference>
<accession>A0A7K1YE15</accession>
<evidence type="ECO:0000256" key="1">
    <source>
        <dbReference type="ARBA" id="ARBA00004651"/>
    </source>
</evidence>
<proteinExistence type="predicted"/>
<reference evidence="9 10" key="1">
    <citation type="submission" date="2019-11" db="EMBL/GenBank/DDBJ databases">
        <title>Pedobacter sp. HMF7647 Genome sequencing and assembly.</title>
        <authorList>
            <person name="Kang H."/>
            <person name="Kim H."/>
            <person name="Joh K."/>
        </authorList>
    </citation>
    <scope>NUCLEOTIDE SEQUENCE [LARGE SCALE GENOMIC DNA]</scope>
    <source>
        <strain evidence="9 10">HMF7647</strain>
    </source>
</reference>
<evidence type="ECO:0000259" key="8">
    <source>
        <dbReference type="Pfam" id="PF12704"/>
    </source>
</evidence>
<feature type="transmembrane region" description="Helical" evidence="6">
    <location>
        <begin position="760"/>
        <end position="780"/>
    </location>
</feature>
<keyword evidence="2" id="KW-1003">Cell membrane</keyword>
<feature type="transmembrane region" description="Helical" evidence="6">
    <location>
        <begin position="286"/>
        <end position="305"/>
    </location>
</feature>
<evidence type="ECO:0000256" key="5">
    <source>
        <dbReference type="ARBA" id="ARBA00023136"/>
    </source>
</evidence>
<feature type="transmembrane region" description="Helical" evidence="6">
    <location>
        <begin position="330"/>
        <end position="357"/>
    </location>
</feature>
<gene>
    <name evidence="9" type="ORF">GS399_16875</name>
</gene>
<evidence type="ECO:0000256" key="3">
    <source>
        <dbReference type="ARBA" id="ARBA00022692"/>
    </source>
</evidence>
<keyword evidence="3 6" id="KW-0812">Transmembrane</keyword>
<dbReference type="InterPro" id="IPR050250">
    <property type="entry name" value="Macrolide_Exporter_MacB"/>
</dbReference>
<keyword evidence="5 6" id="KW-0472">Membrane</keyword>
<feature type="domain" description="MacB-like periplasmic core" evidence="8">
    <location>
        <begin position="434"/>
        <end position="636"/>
    </location>
</feature>
<feature type="transmembrane region" description="Helical" evidence="6">
    <location>
        <begin position="377"/>
        <end position="403"/>
    </location>
</feature>
<keyword evidence="4 6" id="KW-1133">Transmembrane helix</keyword>
<feature type="transmembrane region" description="Helical" evidence="6">
    <location>
        <begin position="424"/>
        <end position="445"/>
    </location>
</feature>
<evidence type="ECO:0000256" key="6">
    <source>
        <dbReference type="SAM" id="Phobius"/>
    </source>
</evidence>
<feature type="transmembrane region" description="Helical" evidence="6">
    <location>
        <begin position="21"/>
        <end position="43"/>
    </location>
</feature>
<evidence type="ECO:0000259" key="7">
    <source>
        <dbReference type="Pfam" id="PF02687"/>
    </source>
</evidence>
<evidence type="ECO:0000256" key="4">
    <source>
        <dbReference type="ARBA" id="ARBA00022989"/>
    </source>
</evidence>
<dbReference type="EMBL" id="WVHT01000009">
    <property type="protein sequence ID" value="MXV52650.1"/>
    <property type="molecule type" value="Genomic_DNA"/>
</dbReference>
<feature type="transmembrane region" description="Helical" evidence="6">
    <location>
        <begin position="674"/>
        <end position="697"/>
    </location>
</feature>
<evidence type="ECO:0000313" key="9">
    <source>
        <dbReference type="EMBL" id="MXV52650.1"/>
    </source>
</evidence>
<dbReference type="InterPro" id="IPR025857">
    <property type="entry name" value="MacB_PCD"/>
</dbReference>
<comment type="caution">
    <text evidence="9">The sequence shown here is derived from an EMBL/GenBank/DDBJ whole genome shotgun (WGS) entry which is preliminary data.</text>
</comment>
<dbReference type="GO" id="GO:0005886">
    <property type="term" value="C:plasma membrane"/>
    <property type="evidence" value="ECO:0007669"/>
    <property type="project" value="UniProtKB-SubCell"/>
</dbReference>
<feature type="domain" description="ABC3 transporter permease C-terminal" evidence="7">
    <location>
        <begin position="289"/>
        <end position="402"/>
    </location>
</feature>
<dbReference type="GO" id="GO:0022857">
    <property type="term" value="F:transmembrane transporter activity"/>
    <property type="evidence" value="ECO:0007669"/>
    <property type="project" value="TreeGrafter"/>
</dbReference>
<name>A0A7K1YE15_9SPHI</name>
<dbReference type="PANTHER" id="PTHR30572">
    <property type="entry name" value="MEMBRANE COMPONENT OF TRANSPORTER-RELATED"/>
    <property type="match status" value="1"/>
</dbReference>
<feature type="domain" description="ABC3 transporter permease C-terminal" evidence="7">
    <location>
        <begin position="677"/>
        <end position="790"/>
    </location>
</feature>
<evidence type="ECO:0000313" key="10">
    <source>
        <dbReference type="Proteomes" id="UP000466586"/>
    </source>
</evidence>
<dbReference type="AlphaFoldDB" id="A0A7K1YE15"/>
<dbReference type="InterPro" id="IPR003838">
    <property type="entry name" value="ABC3_permease_C"/>
</dbReference>
<dbReference type="Proteomes" id="UP000466586">
    <property type="component" value="Unassembled WGS sequence"/>
</dbReference>
<protein>
    <submittedName>
        <fullName evidence="9">FtsX-like permease family protein</fullName>
    </submittedName>
</protein>
<feature type="domain" description="MacB-like periplasmic core" evidence="8">
    <location>
        <begin position="20"/>
        <end position="236"/>
    </location>
</feature>
<feature type="transmembrane region" description="Helical" evidence="6">
    <location>
        <begin position="718"/>
        <end position="740"/>
    </location>
</feature>